<evidence type="ECO:0000256" key="1">
    <source>
        <dbReference type="SAM" id="MobiDB-lite"/>
    </source>
</evidence>
<feature type="region of interest" description="Disordered" evidence="1">
    <location>
        <begin position="12"/>
        <end position="33"/>
    </location>
</feature>
<evidence type="ECO:0000313" key="2">
    <source>
        <dbReference type="EMBL" id="OAD58607.1"/>
    </source>
</evidence>
<sequence>MPSGITKCHITGRKRTGRKQIDASRPTRSPASRASRVIYGDEVDYPGPLNGAVEEQDYSSFLEGKGRDEVVDFLFGPEKVVSHRTEWSNLNGVYVQLCGALNFCNVDENSLMKGCLSLNLKMDDTCHDRIGSPFSPVSNARNFSKSKKTPEFSDRGLTNNIEATKKMKTDDTCHDRIGSPFSPVSNARNFPKSKMTQALSDKVLRIFGYTMLHFQQVIGTDAGVRVGETGEEKRVE</sequence>
<gene>
    <name evidence="2" type="ORF">WN48_10693</name>
</gene>
<feature type="compositionally biased region" description="Low complexity" evidence="1">
    <location>
        <begin position="23"/>
        <end position="33"/>
    </location>
</feature>
<keyword evidence="3" id="KW-1185">Reference proteome</keyword>
<name>A0A310SDN9_9HYME</name>
<organism evidence="2 3">
    <name type="scientific">Eufriesea mexicana</name>
    <dbReference type="NCBI Taxonomy" id="516756"/>
    <lineage>
        <taxon>Eukaryota</taxon>
        <taxon>Metazoa</taxon>
        <taxon>Ecdysozoa</taxon>
        <taxon>Arthropoda</taxon>
        <taxon>Hexapoda</taxon>
        <taxon>Insecta</taxon>
        <taxon>Pterygota</taxon>
        <taxon>Neoptera</taxon>
        <taxon>Endopterygota</taxon>
        <taxon>Hymenoptera</taxon>
        <taxon>Apocrita</taxon>
        <taxon>Aculeata</taxon>
        <taxon>Apoidea</taxon>
        <taxon>Anthophila</taxon>
        <taxon>Apidae</taxon>
        <taxon>Eufriesea</taxon>
    </lineage>
</organism>
<reference evidence="2 3" key="1">
    <citation type="submission" date="2015-07" db="EMBL/GenBank/DDBJ databases">
        <title>The genome of Eufriesea mexicana.</title>
        <authorList>
            <person name="Pan H."/>
            <person name="Kapheim K."/>
        </authorList>
    </citation>
    <scope>NUCLEOTIDE SEQUENCE [LARGE SCALE GENOMIC DNA]</scope>
    <source>
        <strain evidence="2">0111107269</strain>
        <tissue evidence="2">Whole body</tissue>
    </source>
</reference>
<proteinExistence type="predicted"/>
<dbReference type="AlphaFoldDB" id="A0A310SDN9"/>
<dbReference type="Proteomes" id="UP000250275">
    <property type="component" value="Unassembled WGS sequence"/>
</dbReference>
<protein>
    <submittedName>
        <fullName evidence="2">Uncharacterized protein</fullName>
    </submittedName>
</protein>
<evidence type="ECO:0000313" key="3">
    <source>
        <dbReference type="Proteomes" id="UP000250275"/>
    </source>
</evidence>
<accession>A0A310SDN9</accession>
<dbReference type="EMBL" id="KQ760945">
    <property type="protein sequence ID" value="OAD58607.1"/>
    <property type="molecule type" value="Genomic_DNA"/>
</dbReference>